<dbReference type="Gene3D" id="3.50.50.60">
    <property type="entry name" value="FAD/NAD(P)-binding domain"/>
    <property type="match status" value="2"/>
</dbReference>
<keyword evidence="1" id="KW-0560">Oxidoreductase</keyword>
<dbReference type="SUPFAM" id="SSF51905">
    <property type="entry name" value="FAD/NAD(P)-binding domain"/>
    <property type="match status" value="1"/>
</dbReference>
<dbReference type="Gene3D" id="3.30.9.10">
    <property type="entry name" value="D-Amino Acid Oxidase, subunit A, domain 2"/>
    <property type="match status" value="1"/>
</dbReference>
<dbReference type="SUPFAM" id="SSF54373">
    <property type="entry name" value="FAD-linked reductases, C-terminal domain"/>
    <property type="match status" value="1"/>
</dbReference>
<protein>
    <submittedName>
        <fullName evidence="3">FAD-binding oxidoreductase</fullName>
    </submittedName>
</protein>
<dbReference type="GO" id="GO:0005737">
    <property type="term" value="C:cytoplasm"/>
    <property type="evidence" value="ECO:0007669"/>
    <property type="project" value="TreeGrafter"/>
</dbReference>
<name>A0A9D1GZ82_9ACTN</name>
<evidence type="ECO:0000313" key="3">
    <source>
        <dbReference type="EMBL" id="HIT76137.1"/>
    </source>
</evidence>
<dbReference type="AlphaFoldDB" id="A0A9D1GZ82"/>
<proteinExistence type="predicted"/>
<feature type="domain" description="FAD dependent oxidoreductase" evidence="2">
    <location>
        <begin position="11"/>
        <end position="386"/>
    </location>
</feature>
<dbReference type="Pfam" id="PF01266">
    <property type="entry name" value="DAO"/>
    <property type="match status" value="1"/>
</dbReference>
<sequence length="410" mass="43516">MNSSTTPSQVDLVVVGAGVVGATVAMTAARRGLTTLLLEAGDDIGAGCSYANASLLAPDHVTPLATPALLRDAVRQVLRRPPAVRVHPDPTVVGWLARLARSAWGSRARTGAEALTDLAGRSASLHADWGRAGLSSSYERIGAIDVLLRRRGRSSPQRMDPEQLGPDELRDLEPSLGEVVGGFHHPDEAVTEPRTYVRDMIAEAQRHGARIEFGQRVQGLQRSGDRITGVRLVDAVVTASHVVICTGLSGELAAEVGLPLPLRGGRGYVIDLESSADTPAMAVRLPEHRVVVTPLSDRVRVAGSIEFGAEHRPVDRARAHALVQAAARGVPALTDRPVLEVWAGERPCTSDGLPVLGRTDRAEGLSFALGHGMWGLILAPASAELVLDGLDRPVDRTSPFRPDRFAGPTR</sequence>
<dbReference type="GO" id="GO:0016491">
    <property type="term" value="F:oxidoreductase activity"/>
    <property type="evidence" value="ECO:0007669"/>
    <property type="project" value="UniProtKB-KW"/>
</dbReference>
<reference evidence="3" key="2">
    <citation type="journal article" date="2021" name="PeerJ">
        <title>Extensive microbial diversity within the chicken gut microbiome revealed by metagenomics and culture.</title>
        <authorList>
            <person name="Gilroy R."/>
            <person name="Ravi A."/>
            <person name="Getino M."/>
            <person name="Pursley I."/>
            <person name="Horton D.L."/>
            <person name="Alikhan N.F."/>
            <person name="Baker D."/>
            <person name="Gharbi K."/>
            <person name="Hall N."/>
            <person name="Watson M."/>
            <person name="Adriaenssens E.M."/>
            <person name="Foster-Nyarko E."/>
            <person name="Jarju S."/>
            <person name="Secka A."/>
            <person name="Antonio M."/>
            <person name="Oren A."/>
            <person name="Chaudhuri R.R."/>
            <person name="La Ragione R."/>
            <person name="Hildebrand F."/>
            <person name="Pallen M.J."/>
        </authorList>
    </citation>
    <scope>NUCLEOTIDE SEQUENCE</scope>
    <source>
        <strain evidence="3">ChiGjej1B1-24693</strain>
    </source>
</reference>
<dbReference type="InterPro" id="IPR006076">
    <property type="entry name" value="FAD-dep_OxRdtase"/>
</dbReference>
<evidence type="ECO:0000256" key="1">
    <source>
        <dbReference type="ARBA" id="ARBA00023002"/>
    </source>
</evidence>
<accession>A0A9D1GZ82</accession>
<dbReference type="PANTHER" id="PTHR13847:SF289">
    <property type="entry name" value="GLYCINE OXIDASE"/>
    <property type="match status" value="1"/>
</dbReference>
<reference evidence="3" key="1">
    <citation type="submission" date="2020-10" db="EMBL/GenBank/DDBJ databases">
        <authorList>
            <person name="Gilroy R."/>
        </authorList>
    </citation>
    <scope>NUCLEOTIDE SEQUENCE</scope>
    <source>
        <strain evidence="3">ChiGjej1B1-24693</strain>
    </source>
</reference>
<comment type="caution">
    <text evidence="3">The sequence shown here is derived from an EMBL/GenBank/DDBJ whole genome shotgun (WGS) entry which is preliminary data.</text>
</comment>
<organism evidence="3 4">
    <name type="scientific">Candidatus Avipropionibacterium avicola</name>
    <dbReference type="NCBI Taxonomy" id="2840701"/>
    <lineage>
        <taxon>Bacteria</taxon>
        <taxon>Bacillati</taxon>
        <taxon>Actinomycetota</taxon>
        <taxon>Actinomycetes</taxon>
        <taxon>Propionibacteriales</taxon>
        <taxon>Propionibacteriaceae</taxon>
        <taxon>Propionibacteriaceae incertae sedis</taxon>
        <taxon>Candidatus Avipropionibacterium</taxon>
    </lineage>
</organism>
<evidence type="ECO:0000259" key="2">
    <source>
        <dbReference type="Pfam" id="PF01266"/>
    </source>
</evidence>
<dbReference type="Proteomes" id="UP000886842">
    <property type="component" value="Unassembled WGS sequence"/>
</dbReference>
<dbReference type="EMBL" id="DVLP01000329">
    <property type="protein sequence ID" value="HIT76137.1"/>
    <property type="molecule type" value="Genomic_DNA"/>
</dbReference>
<dbReference type="PANTHER" id="PTHR13847">
    <property type="entry name" value="SARCOSINE DEHYDROGENASE-RELATED"/>
    <property type="match status" value="1"/>
</dbReference>
<gene>
    <name evidence="3" type="ORF">IAA98_11160</name>
</gene>
<evidence type="ECO:0000313" key="4">
    <source>
        <dbReference type="Proteomes" id="UP000886842"/>
    </source>
</evidence>
<dbReference type="InterPro" id="IPR036188">
    <property type="entry name" value="FAD/NAD-bd_sf"/>
</dbReference>